<feature type="binding site" description="in dimeric form" evidence="19">
    <location>
        <position position="236"/>
    </location>
    <ligand>
        <name>Ca(2+)</name>
        <dbReference type="ChEBI" id="CHEBI:29108"/>
        <label>1</label>
    </ligand>
</feature>
<comment type="similarity">
    <text evidence="3 20">Belongs to the phospholipase A1 family.</text>
</comment>
<evidence type="ECO:0000256" key="12">
    <source>
        <dbReference type="ARBA" id="ARBA00022801"/>
    </source>
</evidence>
<dbReference type="GO" id="GO:0016042">
    <property type="term" value="P:lipid catabolic process"/>
    <property type="evidence" value="ECO:0007669"/>
    <property type="project" value="UniProtKB-KW"/>
</dbReference>
<evidence type="ECO:0000256" key="5">
    <source>
        <dbReference type="ARBA" id="ARBA00013179"/>
    </source>
</evidence>
<evidence type="ECO:0000256" key="8">
    <source>
        <dbReference type="ARBA" id="ARBA00022452"/>
    </source>
</evidence>
<dbReference type="Gene3D" id="2.40.230.10">
    <property type="entry name" value="Phospholipase A1"/>
    <property type="match status" value="1"/>
</dbReference>
<feature type="signal peptide" evidence="20">
    <location>
        <begin position="1"/>
        <end position="50"/>
    </location>
</feature>
<keyword evidence="15 20" id="KW-0443">Lipid metabolism</keyword>
<keyword evidence="17 20" id="KW-0998">Cell outer membrane</keyword>
<dbReference type="KEGG" id="xac:XAC1463"/>
<organism evidence="21 22">
    <name type="scientific">Xanthomonas axonopodis pv. citri (strain 306)</name>
    <dbReference type="NCBI Taxonomy" id="190486"/>
    <lineage>
        <taxon>Bacteria</taxon>
        <taxon>Pseudomonadati</taxon>
        <taxon>Pseudomonadota</taxon>
        <taxon>Gammaproteobacteria</taxon>
        <taxon>Lysobacterales</taxon>
        <taxon>Lysobacteraceae</taxon>
        <taxon>Xanthomonas</taxon>
    </lineage>
</organism>
<keyword evidence="16" id="KW-0472">Membrane</keyword>
<dbReference type="PANTHER" id="PTHR40457">
    <property type="entry name" value="PHOSPHOLIPASE A1"/>
    <property type="match status" value="1"/>
</dbReference>
<keyword evidence="8" id="KW-1134">Transmembrane beta strand</keyword>
<evidence type="ECO:0000256" key="14">
    <source>
        <dbReference type="ARBA" id="ARBA00022963"/>
    </source>
</evidence>
<evidence type="ECO:0000313" key="21">
    <source>
        <dbReference type="EMBL" id="AAM36333.1"/>
    </source>
</evidence>
<evidence type="ECO:0000256" key="6">
    <source>
        <dbReference type="ARBA" id="ARBA00013278"/>
    </source>
</evidence>
<dbReference type="GO" id="GO:0008970">
    <property type="term" value="F:phospholipase A1 activity"/>
    <property type="evidence" value="ECO:0007669"/>
    <property type="project" value="UniProtKB-EC"/>
</dbReference>
<comment type="subcellular location">
    <subcellularLocation>
        <location evidence="20">Cell outer membrane</location>
        <topology evidence="20">Multi-pass membrane protein</topology>
    </subcellularLocation>
    <text evidence="20">One of the very few enzymes located there.</text>
</comment>
<evidence type="ECO:0000256" key="15">
    <source>
        <dbReference type="ARBA" id="ARBA00023098"/>
    </source>
</evidence>
<evidence type="ECO:0000256" key="3">
    <source>
        <dbReference type="ARBA" id="ARBA00010525"/>
    </source>
</evidence>
<evidence type="ECO:0000256" key="7">
    <source>
        <dbReference type="ARBA" id="ARBA00021726"/>
    </source>
</evidence>
<keyword evidence="13 19" id="KW-0106">Calcium</keyword>
<comment type="catalytic activity">
    <reaction evidence="2 20">
        <text>a 1,2-diacyl-sn-glycero-3-phosphocholine + H2O = a 1-acyl-sn-glycero-3-phosphocholine + a fatty acid + H(+)</text>
        <dbReference type="Rhea" id="RHEA:15801"/>
        <dbReference type="ChEBI" id="CHEBI:15377"/>
        <dbReference type="ChEBI" id="CHEBI:15378"/>
        <dbReference type="ChEBI" id="CHEBI:28868"/>
        <dbReference type="ChEBI" id="CHEBI:57643"/>
        <dbReference type="ChEBI" id="CHEBI:58168"/>
        <dbReference type="EC" id="3.1.1.4"/>
    </reaction>
</comment>
<dbReference type="SUPFAM" id="SSF56931">
    <property type="entry name" value="Outer membrane phospholipase A (OMPLA)"/>
    <property type="match status" value="1"/>
</dbReference>
<evidence type="ECO:0000256" key="17">
    <source>
        <dbReference type="ARBA" id="ARBA00023237"/>
    </source>
</evidence>
<keyword evidence="11 20" id="KW-0732">Signal</keyword>
<reference evidence="21 22" key="1">
    <citation type="journal article" date="2002" name="Nature">
        <title>Comparison of the genomes of two Xanthomonas pathogens with differing host specificities.</title>
        <authorList>
            <person name="da Silva A.C."/>
            <person name="Ferro J.A."/>
            <person name="Reinach F.C."/>
            <person name="Farah C.S."/>
            <person name="Furlan L.R."/>
            <person name="Quaggio R.B."/>
            <person name="Monteiro-Vitorello C.B."/>
            <person name="Van Sluys M.A."/>
            <person name="Almeida N.F."/>
            <person name="Alves L.M."/>
            <person name="do Amaral A.M."/>
            <person name="Bertolini M.C."/>
            <person name="Camargo L.E."/>
            <person name="Camarotte G."/>
            <person name="Cannavan F."/>
            <person name="Cardozo J."/>
            <person name="Chambergo F."/>
            <person name="Ciapina L.P."/>
            <person name="Cicarelli R.M."/>
            <person name="Coutinho L.L."/>
            <person name="Cursino-Santos J.R."/>
            <person name="El-Dorry H."/>
            <person name="Faria J.B."/>
            <person name="Ferreira A.J."/>
            <person name="Ferreira R.C."/>
            <person name="Ferro M.I."/>
            <person name="Formighieri E.F."/>
            <person name="Franco M.C."/>
            <person name="Greggio C.C."/>
            <person name="Gruber A."/>
            <person name="Katsuyama A.M."/>
            <person name="Kishi L.T."/>
            <person name="Leite R.P."/>
            <person name="Lemos E.G."/>
            <person name="Lemos M.V."/>
            <person name="Locali E.C."/>
            <person name="Machado M.A."/>
            <person name="Madeira A.M."/>
            <person name="Martinez-Rossi N.M."/>
            <person name="Martins E.C."/>
            <person name="Meidanis J."/>
            <person name="Menck C.F."/>
            <person name="Miyaki C.Y."/>
            <person name="Moon D.H."/>
            <person name="Moreira L.M."/>
            <person name="Novo M.T."/>
            <person name="Okura V.K."/>
            <person name="Oliveira M.C."/>
            <person name="Oliveira V.R."/>
            <person name="Pereira H.A."/>
            <person name="Rossi A."/>
            <person name="Sena J.A."/>
            <person name="Silva C."/>
            <person name="de Souza R.F."/>
            <person name="Spinola L.A."/>
            <person name="Takita M.A."/>
            <person name="Tamura R.E."/>
            <person name="Teixeira E.C."/>
            <person name="Tezza R.I."/>
            <person name="Trindade dos Santos M."/>
            <person name="Truffi D."/>
            <person name="Tsai S.M."/>
            <person name="White F.F."/>
            <person name="Setubal J.C."/>
            <person name="Kitajima J.P."/>
        </authorList>
    </citation>
    <scope>NUCLEOTIDE SEQUENCE [LARGE SCALE GENOMIC DNA]</scope>
    <source>
        <strain evidence="21 22">306</strain>
    </source>
</reference>
<feature type="binding site" description="in dimeric form" evidence="19">
    <location>
        <position position="282"/>
    </location>
    <ligand>
        <name>Ca(2+)</name>
        <dbReference type="ChEBI" id="CHEBI:29108"/>
        <label>1</label>
    </ligand>
</feature>
<dbReference type="GO" id="GO:0009279">
    <property type="term" value="C:cell outer membrane"/>
    <property type="evidence" value="ECO:0007669"/>
    <property type="project" value="UniProtKB-SubCell"/>
</dbReference>
<evidence type="ECO:0000256" key="10">
    <source>
        <dbReference type="ARBA" id="ARBA00022723"/>
    </source>
</evidence>
<comment type="subunit">
    <text evidence="4 20">Homodimer; dimerization is reversible, and the dimeric form is the active one.</text>
</comment>
<evidence type="ECO:0000256" key="20">
    <source>
        <dbReference type="RuleBase" id="RU366027"/>
    </source>
</evidence>
<sequence>MYTLRMQTRPLSCASLRLPGAFTSARLPMSKHHTRPLMLIALAAAPLAYAQEIAPQPASPQACTSVTSDAARLACYDKALGYTPQQTAEADAAAQLAKQKEAKPDDTRAISRVGDFFRADGQDQPKEEAVANAGRGSLLDRRWELAKDSKLGTFQLRGYKPVYLLPAFWTSDTNRTPQSPNPANSVNTPQQLDSTELKFQLSFKTKVVEDLFGDNGDIWMGYTQSSRWQAYNTDASRPFRETNYEPEAMLLFRNNYSIFGWKGRMSGISLNHMSNGRADPLSRSWNRVILNFGLDRENWALTLRPWFRIKEDRADDNNPDIEDYMGRGDATLVYNKDGHEFALIARHSLRGGDRSHGSVQLDYGFPITNLLRGHVQVFDGYGESMIDYNHKATYIGVGVSLLEWF</sequence>
<dbReference type="PRINTS" id="PR01486">
    <property type="entry name" value="PHPHLIPASEA1"/>
</dbReference>
<keyword evidence="12 20" id="KW-0378">Hydrolase</keyword>
<accession>A0AAI7ZEG6</accession>
<dbReference type="EMBL" id="AE008923">
    <property type="protein sequence ID" value="AAM36333.1"/>
    <property type="molecule type" value="Genomic_DNA"/>
</dbReference>
<evidence type="ECO:0000256" key="11">
    <source>
        <dbReference type="ARBA" id="ARBA00022729"/>
    </source>
</evidence>
<dbReference type="EC" id="3.1.1.4" evidence="6 20"/>
<evidence type="ECO:0000256" key="2">
    <source>
        <dbReference type="ARBA" id="ARBA00001604"/>
    </source>
</evidence>
<keyword evidence="9" id="KW-0812">Transmembrane</keyword>
<dbReference type="Pfam" id="PF02253">
    <property type="entry name" value="PLA1"/>
    <property type="match status" value="1"/>
</dbReference>
<proteinExistence type="inferred from homology"/>
<evidence type="ECO:0000256" key="13">
    <source>
        <dbReference type="ARBA" id="ARBA00022837"/>
    </source>
</evidence>
<dbReference type="InterPro" id="IPR003187">
    <property type="entry name" value="PLipase_A1"/>
</dbReference>
<feature type="active site" description="Nucleophile" evidence="18">
    <location>
        <position position="274"/>
    </location>
</feature>
<gene>
    <name evidence="21" type="ordered locus">XAC1463</name>
</gene>
<evidence type="ECO:0000256" key="19">
    <source>
        <dbReference type="PIRSR" id="PIRSR603187-2"/>
    </source>
</evidence>
<name>A0AAI7ZEG6_XANAC</name>
<dbReference type="Proteomes" id="UP000000576">
    <property type="component" value="Chromosome"/>
</dbReference>
<dbReference type="PANTHER" id="PTHR40457:SF1">
    <property type="entry name" value="PHOSPHOLIPASE A1"/>
    <property type="match status" value="1"/>
</dbReference>
<dbReference type="FunFam" id="2.40.230.10:FF:000002">
    <property type="entry name" value="Phospholipase"/>
    <property type="match status" value="1"/>
</dbReference>
<evidence type="ECO:0000256" key="9">
    <source>
        <dbReference type="ARBA" id="ARBA00022692"/>
    </source>
</evidence>
<keyword evidence="14 20" id="KW-0442">Lipid degradation</keyword>
<evidence type="ECO:0000256" key="1">
    <source>
        <dbReference type="ARBA" id="ARBA00000111"/>
    </source>
</evidence>
<dbReference type="EC" id="3.1.1.32" evidence="5 20"/>
<feature type="active site" description="Proton acceptor" evidence="18">
    <location>
        <position position="272"/>
    </location>
</feature>
<dbReference type="CDD" id="cd00541">
    <property type="entry name" value="OMPLA"/>
    <property type="match status" value="1"/>
</dbReference>
<dbReference type="GO" id="GO:0005509">
    <property type="term" value="F:calcium ion binding"/>
    <property type="evidence" value="ECO:0007669"/>
    <property type="project" value="TreeGrafter"/>
</dbReference>
<dbReference type="GO" id="GO:0004623">
    <property type="term" value="F:phospholipase A2 activity"/>
    <property type="evidence" value="ECO:0007669"/>
    <property type="project" value="UniProtKB-EC"/>
</dbReference>
<protein>
    <recommendedName>
        <fullName evidence="7 20">Phospholipase A1</fullName>
        <ecNumber evidence="5 20">3.1.1.32</ecNumber>
        <ecNumber evidence="6 20">3.1.1.4</ecNumber>
    </recommendedName>
    <alternativeName>
        <fullName evidence="20">Phosphatidylcholine 1-acylhydrolase</fullName>
    </alternativeName>
</protein>
<feature type="chain" id="PRO_5042314283" description="Phospholipase A1" evidence="20">
    <location>
        <begin position="51"/>
        <end position="405"/>
    </location>
</feature>
<dbReference type="InterPro" id="IPR036541">
    <property type="entry name" value="PLipase_A1_sf"/>
</dbReference>
<comment type="catalytic activity">
    <reaction evidence="1 20">
        <text>a 1,2-diacyl-sn-glycero-3-phosphocholine + H2O = a 2-acyl-sn-glycero-3-phosphocholine + a fatty acid + H(+)</text>
        <dbReference type="Rhea" id="RHEA:18689"/>
        <dbReference type="ChEBI" id="CHEBI:15377"/>
        <dbReference type="ChEBI" id="CHEBI:15378"/>
        <dbReference type="ChEBI" id="CHEBI:28868"/>
        <dbReference type="ChEBI" id="CHEBI:57643"/>
        <dbReference type="ChEBI" id="CHEBI:57875"/>
        <dbReference type="EC" id="3.1.1.32"/>
    </reaction>
</comment>
<evidence type="ECO:0000256" key="16">
    <source>
        <dbReference type="ARBA" id="ARBA00023136"/>
    </source>
</evidence>
<dbReference type="AlphaFoldDB" id="A0AAI7ZEG6"/>
<evidence type="ECO:0000256" key="18">
    <source>
        <dbReference type="PIRSR" id="PIRSR603187-1"/>
    </source>
</evidence>
<comment type="cofactor">
    <cofactor evidence="20">
        <name>Ca(2+)</name>
        <dbReference type="ChEBI" id="CHEBI:29108"/>
    </cofactor>
    <text evidence="20">Binds 1 Ca(2+) ion per monomer. In the dimeric form the Ca(2+) is bound by different amino acids with binding of each Ca(2+) shared with ligands coming from each monomer. The Ca(2+) ion may have a role in catalysis.</text>
</comment>
<keyword evidence="10 19" id="KW-0479">Metal-binding</keyword>
<evidence type="ECO:0000256" key="4">
    <source>
        <dbReference type="ARBA" id="ARBA00011702"/>
    </source>
</evidence>
<evidence type="ECO:0000313" key="22">
    <source>
        <dbReference type="Proteomes" id="UP000000576"/>
    </source>
</evidence>
<feature type="binding site" description="in dimeric form" evidence="19">
    <location>
        <position position="277"/>
    </location>
    <ligand>
        <name>Ca(2+)</name>
        <dbReference type="ChEBI" id="CHEBI:29108"/>
        <label>1</label>
    </ligand>
</feature>
<comment type="function">
    <text evidence="20">Hydrolysis of phosphatidylcholine with phospholipase A2 (EC 3.1.1.4) and phospholipase A1 (EC 3.1.1.32) activities.</text>
</comment>